<dbReference type="AlphaFoldDB" id="A0AA36CE97"/>
<organism evidence="2 3">
    <name type="scientific">Mesorhabditis spiculigera</name>
    <dbReference type="NCBI Taxonomy" id="96644"/>
    <lineage>
        <taxon>Eukaryota</taxon>
        <taxon>Metazoa</taxon>
        <taxon>Ecdysozoa</taxon>
        <taxon>Nematoda</taxon>
        <taxon>Chromadorea</taxon>
        <taxon>Rhabditida</taxon>
        <taxon>Rhabditina</taxon>
        <taxon>Rhabditomorpha</taxon>
        <taxon>Rhabditoidea</taxon>
        <taxon>Rhabditidae</taxon>
        <taxon>Mesorhabditinae</taxon>
        <taxon>Mesorhabditis</taxon>
    </lineage>
</organism>
<evidence type="ECO:0000313" key="2">
    <source>
        <dbReference type="EMBL" id="CAJ0566474.1"/>
    </source>
</evidence>
<name>A0AA36CE97_9BILA</name>
<evidence type="ECO:0000313" key="3">
    <source>
        <dbReference type="Proteomes" id="UP001177023"/>
    </source>
</evidence>
<dbReference type="EMBL" id="CATQJA010001256">
    <property type="protein sequence ID" value="CAJ0566474.1"/>
    <property type="molecule type" value="Genomic_DNA"/>
</dbReference>
<comment type="caution">
    <text evidence="2">The sequence shown here is derived from an EMBL/GenBank/DDBJ whole genome shotgun (WGS) entry which is preliminary data.</text>
</comment>
<feature type="non-terminal residue" evidence="2">
    <location>
        <position position="428"/>
    </location>
</feature>
<sequence length="428" mass="49529">MEEEEQTSFSNINNSDPEETPSPSSSKSGFPFEWLPVELREKVYAKTNLLEKVDLRRSGTMFADLKPLPFYANTKMDELTVTLAWNPQENCPSSQDLRRQAGRQSVNIMLTDDFGPEVRVEYIYDAYGCEQSLTLCKACNLSYWCRSCRSCHGCYDAKTRCTATCRHQDGKQFDFVNRFTRTFPDFWSYTLSAHDRKVARHAKKLDFVHGPFRYYMDNWVAEFENEDNRPSEMDMEEQWGLDVIPTPAFASVALTGYEGEDPADYASFWRPLRNFPFLEFTIPDRENECWVAMWDEYDVFEQALIHCPPEAEQKRIIIAEQPDHHDVFADGVEFEAHVKDMLETLAPRIRAQTQAYRAVSTRTGVEGPTSTIASAFKKRRCIIILQNQGIEEAQAEIERYLGKGYILSDSWQTYEVGGMAENFTLRDR</sequence>
<dbReference type="Proteomes" id="UP001177023">
    <property type="component" value="Unassembled WGS sequence"/>
</dbReference>
<gene>
    <name evidence="2" type="ORF">MSPICULIGERA_LOCUS5076</name>
</gene>
<reference evidence="2" key="1">
    <citation type="submission" date="2023-06" db="EMBL/GenBank/DDBJ databases">
        <authorList>
            <person name="Delattre M."/>
        </authorList>
    </citation>
    <scope>NUCLEOTIDE SEQUENCE</scope>
    <source>
        <strain evidence="2">AF72</strain>
    </source>
</reference>
<accession>A0AA36CE97</accession>
<keyword evidence="3" id="KW-1185">Reference proteome</keyword>
<evidence type="ECO:0000256" key="1">
    <source>
        <dbReference type="SAM" id="MobiDB-lite"/>
    </source>
</evidence>
<feature type="region of interest" description="Disordered" evidence="1">
    <location>
        <begin position="1"/>
        <end position="28"/>
    </location>
</feature>
<protein>
    <submittedName>
        <fullName evidence="2">Uncharacterized protein</fullName>
    </submittedName>
</protein>
<proteinExistence type="predicted"/>